<gene>
    <name evidence="2" type="ORF">GCK32_009400</name>
</gene>
<evidence type="ECO:0000313" key="3">
    <source>
        <dbReference type="Proteomes" id="UP001331761"/>
    </source>
</evidence>
<dbReference type="EMBL" id="WIXE01010564">
    <property type="protein sequence ID" value="KAK5977471.1"/>
    <property type="molecule type" value="Genomic_DNA"/>
</dbReference>
<reference evidence="2 3" key="1">
    <citation type="submission" date="2019-10" db="EMBL/GenBank/DDBJ databases">
        <title>Assembly and Annotation for the nematode Trichostrongylus colubriformis.</title>
        <authorList>
            <person name="Martin J."/>
        </authorList>
    </citation>
    <scope>NUCLEOTIDE SEQUENCE [LARGE SCALE GENOMIC DNA]</scope>
    <source>
        <strain evidence="2">G859</strain>
        <tissue evidence="2">Whole worm</tissue>
    </source>
</reference>
<keyword evidence="3" id="KW-1185">Reference proteome</keyword>
<dbReference type="Proteomes" id="UP001331761">
    <property type="component" value="Unassembled WGS sequence"/>
</dbReference>
<accession>A0AAN8FE91</accession>
<evidence type="ECO:0000313" key="2">
    <source>
        <dbReference type="EMBL" id="KAK5977471.1"/>
    </source>
</evidence>
<proteinExistence type="predicted"/>
<comment type="caution">
    <text evidence="2">The sequence shown here is derived from an EMBL/GenBank/DDBJ whole genome shotgun (WGS) entry which is preliminary data.</text>
</comment>
<feature type="compositionally biased region" description="Acidic residues" evidence="1">
    <location>
        <begin position="38"/>
        <end position="48"/>
    </location>
</feature>
<feature type="region of interest" description="Disordered" evidence="1">
    <location>
        <begin position="29"/>
        <end position="90"/>
    </location>
</feature>
<organism evidence="2 3">
    <name type="scientific">Trichostrongylus colubriformis</name>
    <name type="common">Black scour worm</name>
    <dbReference type="NCBI Taxonomy" id="6319"/>
    <lineage>
        <taxon>Eukaryota</taxon>
        <taxon>Metazoa</taxon>
        <taxon>Ecdysozoa</taxon>
        <taxon>Nematoda</taxon>
        <taxon>Chromadorea</taxon>
        <taxon>Rhabditida</taxon>
        <taxon>Rhabditina</taxon>
        <taxon>Rhabditomorpha</taxon>
        <taxon>Strongyloidea</taxon>
        <taxon>Trichostrongylidae</taxon>
        <taxon>Trichostrongylus</taxon>
    </lineage>
</organism>
<sequence length="266" mass="31232">MSEILKRNSIKRKNGYRKKKRWLTELVSSAKVTGGDEEHPEAEAELTDDQYVNRLVDESSGGNEEMDARESASVHTDKLHEVPGGSGQQAEINRLEKILKEFEYAQCHLPRRRIGKVSDDKASDVRCTFCLSLEHFSDSCPRITDGDERYRFVKRRNLCLYCLEDCDPNRSCLKKGKGCFYCEVIRKTKYLHFLIPKDPGHHRALCNITNSKNIIAERIQELKHEIERVRRFTQSYWPECRKMRLHPISGKYTVVYILYKKFQKRR</sequence>
<name>A0AAN8FE91_TRICO</name>
<evidence type="ECO:0000256" key="1">
    <source>
        <dbReference type="SAM" id="MobiDB-lite"/>
    </source>
</evidence>
<protein>
    <submittedName>
        <fullName evidence="2">Uncharacterized protein</fullName>
    </submittedName>
</protein>
<feature type="compositionally biased region" description="Basic and acidic residues" evidence="1">
    <location>
        <begin position="66"/>
        <end position="81"/>
    </location>
</feature>
<dbReference type="AlphaFoldDB" id="A0AAN8FE91"/>